<evidence type="ECO:0000313" key="3">
    <source>
        <dbReference type="EnsemblProtists" id="EKX53072"/>
    </source>
</evidence>
<dbReference type="EnsemblProtists" id="EKX53072">
    <property type="protein sequence ID" value="EKX53072"/>
    <property type="gene ID" value="GUITHDRAFT_133450"/>
</dbReference>
<dbReference type="RefSeq" id="XP_005840052.1">
    <property type="nucleotide sequence ID" value="XM_005839995.1"/>
</dbReference>
<keyword evidence="4" id="KW-1185">Reference proteome</keyword>
<dbReference type="GeneID" id="17309654"/>
<dbReference type="HOGENOM" id="CLU_835362_0_0_1"/>
<reference evidence="2 4" key="1">
    <citation type="journal article" date="2012" name="Nature">
        <title>Algal genomes reveal evolutionary mosaicism and the fate of nucleomorphs.</title>
        <authorList>
            <consortium name="DOE Joint Genome Institute"/>
            <person name="Curtis B.A."/>
            <person name="Tanifuji G."/>
            <person name="Burki F."/>
            <person name="Gruber A."/>
            <person name="Irimia M."/>
            <person name="Maruyama S."/>
            <person name="Arias M.C."/>
            <person name="Ball S.G."/>
            <person name="Gile G.H."/>
            <person name="Hirakawa Y."/>
            <person name="Hopkins J.F."/>
            <person name="Kuo A."/>
            <person name="Rensing S.A."/>
            <person name="Schmutz J."/>
            <person name="Symeonidi A."/>
            <person name="Elias M."/>
            <person name="Eveleigh R.J."/>
            <person name="Herman E.K."/>
            <person name="Klute M.J."/>
            <person name="Nakayama T."/>
            <person name="Obornik M."/>
            <person name="Reyes-Prieto A."/>
            <person name="Armbrust E.V."/>
            <person name="Aves S.J."/>
            <person name="Beiko R.G."/>
            <person name="Coutinho P."/>
            <person name="Dacks J.B."/>
            <person name="Durnford D.G."/>
            <person name="Fast N.M."/>
            <person name="Green B.R."/>
            <person name="Grisdale C.J."/>
            <person name="Hempel F."/>
            <person name="Henrissat B."/>
            <person name="Hoppner M.P."/>
            <person name="Ishida K."/>
            <person name="Kim E."/>
            <person name="Koreny L."/>
            <person name="Kroth P.G."/>
            <person name="Liu Y."/>
            <person name="Malik S.B."/>
            <person name="Maier U.G."/>
            <person name="McRose D."/>
            <person name="Mock T."/>
            <person name="Neilson J.A."/>
            <person name="Onodera N.T."/>
            <person name="Poole A.M."/>
            <person name="Pritham E.J."/>
            <person name="Richards T.A."/>
            <person name="Rocap G."/>
            <person name="Roy S.W."/>
            <person name="Sarai C."/>
            <person name="Schaack S."/>
            <person name="Shirato S."/>
            <person name="Slamovits C.H."/>
            <person name="Spencer D.F."/>
            <person name="Suzuki S."/>
            <person name="Worden A.Z."/>
            <person name="Zauner S."/>
            <person name="Barry K."/>
            <person name="Bell C."/>
            <person name="Bharti A.K."/>
            <person name="Crow J.A."/>
            <person name="Grimwood J."/>
            <person name="Kramer R."/>
            <person name="Lindquist E."/>
            <person name="Lucas S."/>
            <person name="Salamov A."/>
            <person name="McFadden G.I."/>
            <person name="Lane C.E."/>
            <person name="Keeling P.J."/>
            <person name="Gray M.W."/>
            <person name="Grigoriev I.V."/>
            <person name="Archibald J.M."/>
        </authorList>
    </citation>
    <scope>NUCLEOTIDE SEQUENCE</scope>
    <source>
        <strain evidence="2 4">CCMP2712</strain>
    </source>
</reference>
<dbReference type="AlphaFoldDB" id="L1JXH1"/>
<feature type="coiled-coil region" evidence="1">
    <location>
        <begin position="57"/>
        <end position="98"/>
    </location>
</feature>
<evidence type="ECO:0000313" key="4">
    <source>
        <dbReference type="Proteomes" id="UP000011087"/>
    </source>
</evidence>
<gene>
    <name evidence="2" type="ORF">GUITHDRAFT_133450</name>
</gene>
<reference evidence="3" key="3">
    <citation type="submission" date="2015-06" db="UniProtKB">
        <authorList>
            <consortium name="EnsemblProtists"/>
        </authorList>
    </citation>
    <scope>IDENTIFICATION</scope>
</reference>
<evidence type="ECO:0000313" key="2">
    <source>
        <dbReference type="EMBL" id="EKX53072.1"/>
    </source>
</evidence>
<evidence type="ECO:0000256" key="1">
    <source>
        <dbReference type="SAM" id="Coils"/>
    </source>
</evidence>
<dbReference type="PaxDb" id="55529-EKX53072"/>
<name>L1JXH1_GUITC</name>
<dbReference type="EMBL" id="JH992971">
    <property type="protein sequence ID" value="EKX53072.1"/>
    <property type="molecule type" value="Genomic_DNA"/>
</dbReference>
<dbReference type="Proteomes" id="UP000011087">
    <property type="component" value="Unassembled WGS sequence"/>
</dbReference>
<reference evidence="4" key="2">
    <citation type="submission" date="2012-11" db="EMBL/GenBank/DDBJ databases">
        <authorList>
            <person name="Kuo A."/>
            <person name="Curtis B.A."/>
            <person name="Tanifuji G."/>
            <person name="Burki F."/>
            <person name="Gruber A."/>
            <person name="Irimia M."/>
            <person name="Maruyama S."/>
            <person name="Arias M.C."/>
            <person name="Ball S.G."/>
            <person name="Gile G.H."/>
            <person name="Hirakawa Y."/>
            <person name="Hopkins J.F."/>
            <person name="Rensing S.A."/>
            <person name="Schmutz J."/>
            <person name="Symeonidi A."/>
            <person name="Elias M."/>
            <person name="Eveleigh R.J."/>
            <person name="Herman E.K."/>
            <person name="Klute M.J."/>
            <person name="Nakayama T."/>
            <person name="Obornik M."/>
            <person name="Reyes-Prieto A."/>
            <person name="Armbrust E.V."/>
            <person name="Aves S.J."/>
            <person name="Beiko R.G."/>
            <person name="Coutinho P."/>
            <person name="Dacks J.B."/>
            <person name="Durnford D.G."/>
            <person name="Fast N.M."/>
            <person name="Green B.R."/>
            <person name="Grisdale C."/>
            <person name="Hempe F."/>
            <person name="Henrissat B."/>
            <person name="Hoppner M.P."/>
            <person name="Ishida K.-I."/>
            <person name="Kim E."/>
            <person name="Koreny L."/>
            <person name="Kroth P.G."/>
            <person name="Liu Y."/>
            <person name="Malik S.-B."/>
            <person name="Maier U.G."/>
            <person name="McRose D."/>
            <person name="Mock T."/>
            <person name="Neilson J.A."/>
            <person name="Onodera N.T."/>
            <person name="Poole A.M."/>
            <person name="Pritham E.J."/>
            <person name="Richards T.A."/>
            <person name="Rocap G."/>
            <person name="Roy S.W."/>
            <person name="Sarai C."/>
            <person name="Schaack S."/>
            <person name="Shirato S."/>
            <person name="Slamovits C.H."/>
            <person name="Spencer D.F."/>
            <person name="Suzuki S."/>
            <person name="Worden A.Z."/>
            <person name="Zauner S."/>
            <person name="Barry K."/>
            <person name="Bell C."/>
            <person name="Bharti A.K."/>
            <person name="Crow J.A."/>
            <person name="Grimwood J."/>
            <person name="Kramer R."/>
            <person name="Lindquist E."/>
            <person name="Lucas S."/>
            <person name="Salamov A."/>
            <person name="McFadden G.I."/>
            <person name="Lane C.E."/>
            <person name="Keeling P.J."/>
            <person name="Gray M.W."/>
            <person name="Grigoriev I.V."/>
            <person name="Archibald J.M."/>
        </authorList>
    </citation>
    <scope>NUCLEOTIDE SEQUENCE</scope>
    <source>
        <strain evidence="4">CCMP2712</strain>
    </source>
</reference>
<sequence length="333" mass="38389">MPTAIFAKVIESIELNQSEARQLLYQHSETCHLLSNSVRKKFTILREVLNAREREILEDVSKSKEQGQNDLEKYVEEMQEKNSELQKLFDNASELRNLGDIDEIPHVQKNLSISIDSEMESIRRIHLVSTAGEISKWERVKLKLVSAENSRKQEEIKLANKRAQQAEEYCEATLADLQRLKIQYDKEVSRAGELSKDIEDLTRTKLKLLEEKYQNDIKSLKWERDEAQSRLAEVSAKNKHLMKSLSVETSRTDNAIHRWSKDVESMVQTIKNFETLLNDVHGPVEAFGKISSEIRERMGEEIQQGFDRNLEVNAAEGEVEKCNHKLLASIGDP</sequence>
<accession>L1JXH1</accession>
<organism evidence="2">
    <name type="scientific">Guillardia theta (strain CCMP2712)</name>
    <name type="common">Cryptophyte</name>
    <dbReference type="NCBI Taxonomy" id="905079"/>
    <lineage>
        <taxon>Eukaryota</taxon>
        <taxon>Cryptophyceae</taxon>
        <taxon>Pyrenomonadales</taxon>
        <taxon>Geminigeraceae</taxon>
        <taxon>Guillardia</taxon>
    </lineage>
</organism>
<keyword evidence="1" id="KW-0175">Coiled coil</keyword>
<feature type="coiled-coil region" evidence="1">
    <location>
        <begin position="142"/>
        <end position="244"/>
    </location>
</feature>
<dbReference type="KEGG" id="gtt:GUITHDRAFT_133450"/>
<proteinExistence type="predicted"/>
<protein>
    <submittedName>
        <fullName evidence="2 3">Uncharacterized protein</fullName>
    </submittedName>
</protein>